<evidence type="ECO:0000256" key="3">
    <source>
        <dbReference type="ARBA" id="ARBA00023123"/>
    </source>
</evidence>
<evidence type="ECO:0000313" key="10">
    <source>
        <dbReference type="Proteomes" id="UP001230188"/>
    </source>
</evidence>
<keyword evidence="4 6" id="KW-0505">Motor protein</keyword>
<feature type="region of interest" description="Disordered" evidence="7">
    <location>
        <begin position="1095"/>
        <end position="1125"/>
    </location>
</feature>
<sequence length="1761" mass="193572">MSSWRGVKGGVHASSALKQKKKVVEDVYSIKAKQQKVGIESIQPKAVYFVPHPTRLWVKVLVERVDLKKGRCHVRDVEENAELDLDPRSVPFLQVNAATTEDMTSLYHLHEPGILDNLEQRADLRYQRPYTRIANVLIAVNPLRRVADPEMESFATGQAPPHPWGVAETAFRQMVHGQKTHAKNANQSVVISGESGAGKTESAKIILAYLCARGTGGTNNNKTGLDRQLLDSNPILEALGNAKTFRNDNSSRFGKFLKLQFVSRRLAGASIETYLLERSRVIEQTDGERNFHALYQLVVGASAGEARQLKLPRKPEFFQYLNSSSCKKIENVDDSRLFGETRSAFATVGLGLSDEEDKKERQETLKRYFEAITRVLAAVLHLGNVTFDATESAEAGDRACVVSEEGAAKPALAAAVTTLGVDASKLEDLLVRHRVGAYTKQHDKEMAQLIRDGVAKEVYSRMFDAVVADLGAQMTTECDNFIGVLDIFGFESFKRNDIEQLLINFSNESLQATFNKAVLVAEQELYASEGIWGGLEKVEVDDATTKCVALIADRRNDSIFRILDEFTETAKTAAAKDKESGEIDRRFCRKLHEKLGGAERYVPPQKKDVLDTFVVAHYAADVKYSVGRFVAKNANEIPGGLEELLAESEVLGKVLAGGKHDEHHASSSSSSSKKKKSSLSAVFARQMNDLCEVLESTSCSFVRCIKPNSSMTVGIFEREFAAKQLRAQGILQTCDVLKLGMPTRVAFEEVEDRYRKSAEALLAAERERPTLLAGLDARAFTAAVLWSLGIERDAYSMGRTRVFFKTGKIALLDQLYSVDLESDDGAAFATRLRYFASRRVWRRALAKILLARALKLHWERVVTESRAVRWVQIRYKYYRLHGKGKKRRLIRRRWRIAYVKVRCLAAWMDEYRLIHETRLNRERLEREAAASVMEVKVAKRSASAILSEAVARGQISKDEGDHALDKMRAREAAKQKEEGVVGADDQNPLAHGTHDDDFDDDAWNDDATGETRPASPPAGVRAPSGKQEVESLLVDAAAAIENQTGVDEKVAAEVRKAMSRLKLAKATLARWMKVWLYRGWEKWLVAIKDVPRLDDDDVSRKSEDDSGTKGEKALPPQKKSIAQDPKVADAWLKADIRRAINELRDVLAKAPRLLKDKTDELNDAGLAELLDPSKELPEEDGDVWNLVFRPAGTGAKLAAERAAPPPPAAAAASEEEETAKRQSIAGDGAVPPPTPPPPPPEGSELSTLQQQIALLKKQLTAAGVQAVELIPLAQAREKMNAAVKRLMDGDMDAEKEVEKYDQIIRMHPDYEKEEAEKAAKWVEDTRPANLSAQTEMRKLVPPDVRSVSLADLEEKGLPQGLVRRLWTKKATWLVRFHPDDTAKLHIADLLSKYNNQGLDIVEMRAVWASLPDEFDNDGNGKKAQWKANFRTKLMELVTKEEQKRLSKNEKRNPGYKDASAEGYFDPKVPLVRAGITKSNPYAAQEKPVIKVAASTRFKAEKKVERPKVMDDVDCEGAGVPDPDGKRLALARASRYVAVVNGEIRGYAKESDLKLDKTPEFVLAIRGRGDDDAPGGVLELAATEPDGLVVTNNNSLKLALFAKSSTAAKTFRKVVADELAYQDPSKKMKELREMKKKAEEEARKKEAERGGGRGGGMPGGLMAAISGRGRGGGNPMLDGIKNRGRGGGRGSRGAGGNALLGAIQSRGRGAGGGRESRGGGGGLMEAIANRGRGGRASSRGGGRGRGGGSVVDAATAGAAKRS</sequence>
<dbReference type="Gene3D" id="3.40.850.10">
    <property type="entry name" value="Kinesin motor domain"/>
    <property type="match status" value="1"/>
</dbReference>
<feature type="compositionally biased region" description="Basic and acidic residues" evidence="7">
    <location>
        <begin position="969"/>
        <end position="979"/>
    </location>
</feature>
<evidence type="ECO:0000256" key="7">
    <source>
        <dbReference type="SAM" id="MobiDB-lite"/>
    </source>
</evidence>
<evidence type="ECO:0000256" key="2">
    <source>
        <dbReference type="ARBA" id="ARBA00022840"/>
    </source>
</evidence>
<dbReference type="PANTHER" id="PTHR13140:SF845">
    <property type="entry name" value="MYOSIN-LIKE PROTEIN"/>
    <property type="match status" value="1"/>
</dbReference>
<evidence type="ECO:0000256" key="6">
    <source>
        <dbReference type="PROSITE-ProRule" id="PRU00782"/>
    </source>
</evidence>
<feature type="compositionally biased region" description="Gly residues" evidence="7">
    <location>
        <begin position="1738"/>
        <end position="1748"/>
    </location>
</feature>
<feature type="compositionally biased region" description="Basic and acidic residues" evidence="7">
    <location>
        <begin position="1095"/>
        <end position="1112"/>
    </location>
</feature>
<dbReference type="GO" id="GO:0007015">
    <property type="term" value="P:actin filament organization"/>
    <property type="evidence" value="ECO:0007669"/>
    <property type="project" value="TreeGrafter"/>
</dbReference>
<dbReference type="Gene3D" id="1.20.5.4820">
    <property type="match status" value="1"/>
</dbReference>
<dbReference type="GO" id="GO:0000146">
    <property type="term" value="F:microfilament motor activity"/>
    <property type="evidence" value="ECO:0007669"/>
    <property type="project" value="TreeGrafter"/>
</dbReference>
<keyword evidence="3 6" id="KW-0518">Myosin</keyword>
<comment type="similarity">
    <text evidence="6">Belongs to the TRAFAC class myosin-kinesin ATPase superfamily. Myosin family.</text>
</comment>
<dbReference type="EMBL" id="JAQMWT010000432">
    <property type="protein sequence ID" value="KAJ8601435.1"/>
    <property type="molecule type" value="Genomic_DNA"/>
</dbReference>
<feature type="region of interest" description="Actin-binding" evidence="6">
    <location>
        <begin position="687"/>
        <end position="709"/>
    </location>
</feature>
<dbReference type="Gene3D" id="1.20.58.530">
    <property type="match status" value="1"/>
</dbReference>
<protein>
    <recommendedName>
        <fullName evidence="8">Myosin motor domain-containing protein</fullName>
    </recommendedName>
</protein>
<evidence type="ECO:0000256" key="1">
    <source>
        <dbReference type="ARBA" id="ARBA00022741"/>
    </source>
</evidence>
<reference evidence="9" key="1">
    <citation type="submission" date="2023-01" db="EMBL/GenBank/DDBJ databases">
        <title>Metagenome sequencing of chrysophaentin producing Chrysophaeum taylorii.</title>
        <authorList>
            <person name="Davison J."/>
            <person name="Bewley C."/>
        </authorList>
    </citation>
    <scope>NUCLEOTIDE SEQUENCE</scope>
    <source>
        <strain evidence="9">NIES-1699</strain>
    </source>
</reference>
<comment type="caution">
    <text evidence="9">The sequence shown here is derived from an EMBL/GenBank/DDBJ whole genome shotgun (WGS) entry which is preliminary data.</text>
</comment>
<dbReference type="PRINTS" id="PR00193">
    <property type="entry name" value="MYOSINHEAVY"/>
</dbReference>
<feature type="domain" description="Myosin motor" evidence="8">
    <location>
        <begin position="98"/>
        <end position="817"/>
    </location>
</feature>
<dbReference type="GO" id="GO:0016459">
    <property type="term" value="C:myosin complex"/>
    <property type="evidence" value="ECO:0007669"/>
    <property type="project" value="UniProtKB-KW"/>
</dbReference>
<evidence type="ECO:0000313" key="9">
    <source>
        <dbReference type="EMBL" id="KAJ8601435.1"/>
    </source>
</evidence>
<evidence type="ECO:0000256" key="4">
    <source>
        <dbReference type="ARBA" id="ARBA00023175"/>
    </source>
</evidence>
<dbReference type="Gene3D" id="1.20.120.720">
    <property type="entry name" value="Myosin VI head, motor domain, U50 subdomain"/>
    <property type="match status" value="1"/>
</dbReference>
<dbReference type="PANTHER" id="PTHR13140">
    <property type="entry name" value="MYOSIN"/>
    <property type="match status" value="1"/>
</dbReference>
<dbReference type="GO" id="GO:0005524">
    <property type="term" value="F:ATP binding"/>
    <property type="evidence" value="ECO:0007669"/>
    <property type="project" value="UniProtKB-UniRule"/>
</dbReference>
<feature type="compositionally biased region" description="Gly residues" evidence="7">
    <location>
        <begin position="1684"/>
        <end position="1697"/>
    </location>
</feature>
<dbReference type="GO" id="GO:0005737">
    <property type="term" value="C:cytoplasm"/>
    <property type="evidence" value="ECO:0007669"/>
    <property type="project" value="TreeGrafter"/>
</dbReference>
<dbReference type="InterPro" id="IPR001609">
    <property type="entry name" value="Myosin_head_motor_dom-like"/>
</dbReference>
<feature type="region of interest" description="Disordered" evidence="7">
    <location>
        <begin position="969"/>
        <end position="1027"/>
    </location>
</feature>
<feature type="compositionally biased region" description="Gly residues" evidence="7">
    <location>
        <begin position="1707"/>
        <end position="1722"/>
    </location>
</feature>
<feature type="compositionally biased region" description="Basic and acidic residues" evidence="7">
    <location>
        <begin position="1634"/>
        <end position="1650"/>
    </location>
</feature>
<dbReference type="Proteomes" id="UP001230188">
    <property type="component" value="Unassembled WGS sequence"/>
</dbReference>
<keyword evidence="5 6" id="KW-0009">Actin-binding</keyword>
<dbReference type="Gene3D" id="1.10.10.820">
    <property type="match status" value="1"/>
</dbReference>
<feature type="binding site" evidence="6">
    <location>
        <begin position="193"/>
        <end position="200"/>
    </location>
    <ligand>
        <name>ATP</name>
        <dbReference type="ChEBI" id="CHEBI:30616"/>
    </ligand>
</feature>
<dbReference type="FunFam" id="1.10.10.820:FF:000001">
    <property type="entry name" value="Myosin heavy chain"/>
    <property type="match status" value="1"/>
</dbReference>
<organism evidence="9 10">
    <name type="scientific">Chrysophaeum taylorii</name>
    <dbReference type="NCBI Taxonomy" id="2483200"/>
    <lineage>
        <taxon>Eukaryota</taxon>
        <taxon>Sar</taxon>
        <taxon>Stramenopiles</taxon>
        <taxon>Ochrophyta</taxon>
        <taxon>Pelagophyceae</taxon>
        <taxon>Pelagomonadales</taxon>
        <taxon>Pelagomonadaceae</taxon>
        <taxon>Chrysophaeum</taxon>
    </lineage>
</organism>
<dbReference type="InterPro" id="IPR027417">
    <property type="entry name" value="P-loop_NTPase"/>
</dbReference>
<keyword evidence="2 6" id="KW-0067">ATP-binding</keyword>
<feature type="region of interest" description="Disordered" evidence="7">
    <location>
        <begin position="1634"/>
        <end position="1761"/>
    </location>
</feature>
<evidence type="ECO:0000259" key="8">
    <source>
        <dbReference type="PROSITE" id="PS51456"/>
    </source>
</evidence>
<name>A0AAD7UBW9_9STRA</name>
<dbReference type="SUPFAM" id="SSF52540">
    <property type="entry name" value="P-loop containing nucleoside triphosphate hydrolases"/>
    <property type="match status" value="1"/>
</dbReference>
<feature type="compositionally biased region" description="Acidic residues" evidence="7">
    <location>
        <begin position="996"/>
        <end position="1008"/>
    </location>
</feature>
<gene>
    <name evidence="9" type="ORF">CTAYLR_005921</name>
</gene>
<dbReference type="Pfam" id="PF00063">
    <property type="entry name" value="Myosin_head"/>
    <property type="match status" value="1"/>
</dbReference>
<feature type="compositionally biased region" description="Pro residues" evidence="7">
    <location>
        <begin position="1230"/>
        <end position="1241"/>
    </location>
</feature>
<dbReference type="SMART" id="SM00242">
    <property type="entry name" value="MYSc"/>
    <property type="match status" value="1"/>
</dbReference>
<dbReference type="InterPro" id="IPR036961">
    <property type="entry name" value="Kinesin_motor_dom_sf"/>
</dbReference>
<proteinExistence type="inferred from homology"/>
<accession>A0AAD7UBW9</accession>
<dbReference type="GO" id="GO:0051015">
    <property type="term" value="F:actin filament binding"/>
    <property type="evidence" value="ECO:0007669"/>
    <property type="project" value="TreeGrafter"/>
</dbReference>
<keyword evidence="1 6" id="KW-0547">Nucleotide-binding</keyword>
<dbReference type="GO" id="GO:0016020">
    <property type="term" value="C:membrane"/>
    <property type="evidence" value="ECO:0007669"/>
    <property type="project" value="TreeGrafter"/>
</dbReference>
<feature type="region of interest" description="Disordered" evidence="7">
    <location>
        <begin position="1197"/>
        <end position="1247"/>
    </location>
</feature>
<keyword evidence="10" id="KW-1185">Reference proteome</keyword>
<dbReference type="PROSITE" id="PS51456">
    <property type="entry name" value="MYOSIN_MOTOR"/>
    <property type="match status" value="1"/>
</dbReference>
<evidence type="ECO:0000256" key="5">
    <source>
        <dbReference type="ARBA" id="ARBA00023203"/>
    </source>
</evidence>